<organism evidence="1 2">
    <name type="scientific">Paraglomus occultum</name>
    <dbReference type="NCBI Taxonomy" id="144539"/>
    <lineage>
        <taxon>Eukaryota</taxon>
        <taxon>Fungi</taxon>
        <taxon>Fungi incertae sedis</taxon>
        <taxon>Mucoromycota</taxon>
        <taxon>Glomeromycotina</taxon>
        <taxon>Glomeromycetes</taxon>
        <taxon>Paraglomerales</taxon>
        <taxon>Paraglomeraceae</taxon>
        <taxon>Paraglomus</taxon>
    </lineage>
</organism>
<evidence type="ECO:0000313" key="1">
    <source>
        <dbReference type="EMBL" id="CAG8624959.1"/>
    </source>
</evidence>
<keyword evidence="2" id="KW-1185">Reference proteome</keyword>
<proteinExistence type="predicted"/>
<name>A0A9N9D3L9_9GLOM</name>
<dbReference type="Proteomes" id="UP000789572">
    <property type="component" value="Unassembled WGS sequence"/>
</dbReference>
<accession>A0A9N9D3L9</accession>
<dbReference type="AlphaFoldDB" id="A0A9N9D3L9"/>
<evidence type="ECO:0000313" key="2">
    <source>
        <dbReference type="Proteomes" id="UP000789572"/>
    </source>
</evidence>
<dbReference type="EMBL" id="CAJVPJ010002583">
    <property type="protein sequence ID" value="CAG8624959.1"/>
    <property type="molecule type" value="Genomic_DNA"/>
</dbReference>
<gene>
    <name evidence="1" type="ORF">POCULU_LOCUS8602</name>
</gene>
<protein>
    <submittedName>
        <fullName evidence="1">7622_t:CDS:1</fullName>
    </submittedName>
</protein>
<reference evidence="1" key="1">
    <citation type="submission" date="2021-06" db="EMBL/GenBank/DDBJ databases">
        <authorList>
            <person name="Kallberg Y."/>
            <person name="Tangrot J."/>
            <person name="Rosling A."/>
        </authorList>
    </citation>
    <scope>NUCLEOTIDE SEQUENCE</scope>
    <source>
        <strain evidence="1">IA702</strain>
    </source>
</reference>
<dbReference type="OrthoDB" id="2382245at2759"/>
<sequence>MSETTGANINLNCLFMPINAFHGLPYRIHIIPISNASTVNALMSLIQSLMPGGLTHVNYQLRAFRPGPVVYVNMASGGRIGDYFGENLDRNIIHILVEPVPGEN</sequence>
<comment type="caution">
    <text evidence="1">The sequence shown here is derived from an EMBL/GenBank/DDBJ whole genome shotgun (WGS) entry which is preliminary data.</text>
</comment>